<dbReference type="Pfam" id="PF04185">
    <property type="entry name" value="Phosphoesterase"/>
    <property type="match status" value="1"/>
</dbReference>
<gene>
    <name evidence="3" type="ORF">KSP39_PZI018518</name>
</gene>
<reference evidence="3 4" key="1">
    <citation type="journal article" date="2022" name="Nat. Plants">
        <title>Genomes of leafy and leafless Platanthera orchids illuminate the evolution of mycoheterotrophy.</title>
        <authorList>
            <person name="Li M.H."/>
            <person name="Liu K.W."/>
            <person name="Li Z."/>
            <person name="Lu H.C."/>
            <person name="Ye Q.L."/>
            <person name="Zhang D."/>
            <person name="Wang J.Y."/>
            <person name="Li Y.F."/>
            <person name="Zhong Z.M."/>
            <person name="Liu X."/>
            <person name="Yu X."/>
            <person name="Liu D.K."/>
            <person name="Tu X.D."/>
            <person name="Liu B."/>
            <person name="Hao Y."/>
            <person name="Liao X.Y."/>
            <person name="Jiang Y.T."/>
            <person name="Sun W.H."/>
            <person name="Chen J."/>
            <person name="Chen Y.Q."/>
            <person name="Ai Y."/>
            <person name="Zhai J.W."/>
            <person name="Wu S.S."/>
            <person name="Zhou Z."/>
            <person name="Hsiao Y.Y."/>
            <person name="Wu W.L."/>
            <person name="Chen Y.Y."/>
            <person name="Lin Y.F."/>
            <person name="Hsu J.L."/>
            <person name="Li C.Y."/>
            <person name="Wang Z.W."/>
            <person name="Zhao X."/>
            <person name="Zhong W.Y."/>
            <person name="Ma X.K."/>
            <person name="Ma L."/>
            <person name="Huang J."/>
            <person name="Chen G.Z."/>
            <person name="Huang M.Z."/>
            <person name="Huang L."/>
            <person name="Peng D.H."/>
            <person name="Luo Y.B."/>
            <person name="Zou S.Q."/>
            <person name="Chen S.P."/>
            <person name="Lan S."/>
            <person name="Tsai W.C."/>
            <person name="Van de Peer Y."/>
            <person name="Liu Z.J."/>
        </authorList>
    </citation>
    <scope>NUCLEOTIDE SEQUENCE [LARGE SCALE GENOMIC DNA]</scope>
    <source>
        <strain evidence="3">Lor287</strain>
    </source>
</reference>
<dbReference type="Proteomes" id="UP001418222">
    <property type="component" value="Unassembled WGS sequence"/>
</dbReference>
<dbReference type="Gene3D" id="3.40.720.10">
    <property type="entry name" value="Alkaline Phosphatase, subunit A"/>
    <property type="match status" value="1"/>
</dbReference>
<organism evidence="3 4">
    <name type="scientific">Platanthera zijinensis</name>
    <dbReference type="NCBI Taxonomy" id="2320716"/>
    <lineage>
        <taxon>Eukaryota</taxon>
        <taxon>Viridiplantae</taxon>
        <taxon>Streptophyta</taxon>
        <taxon>Embryophyta</taxon>
        <taxon>Tracheophyta</taxon>
        <taxon>Spermatophyta</taxon>
        <taxon>Magnoliopsida</taxon>
        <taxon>Liliopsida</taxon>
        <taxon>Asparagales</taxon>
        <taxon>Orchidaceae</taxon>
        <taxon>Orchidoideae</taxon>
        <taxon>Orchideae</taxon>
        <taxon>Orchidinae</taxon>
        <taxon>Platanthera</taxon>
    </lineage>
</organism>
<dbReference type="InterPro" id="IPR007312">
    <property type="entry name" value="Phosphoesterase"/>
</dbReference>
<name>A0AAP0B457_9ASPA</name>
<dbReference type="EMBL" id="JBBWWQ010000016">
    <property type="protein sequence ID" value="KAK8926602.1"/>
    <property type="molecule type" value="Genomic_DNA"/>
</dbReference>
<accession>A0AAP0B457</accession>
<proteinExistence type="predicted"/>
<evidence type="ECO:0000256" key="1">
    <source>
        <dbReference type="ARBA" id="ARBA00022801"/>
    </source>
</evidence>
<keyword evidence="1" id="KW-0378">Hydrolase</keyword>
<dbReference type="GO" id="GO:0006796">
    <property type="term" value="P:phosphate-containing compound metabolic process"/>
    <property type="evidence" value="ECO:0007669"/>
    <property type="project" value="UniProtKB-ARBA"/>
</dbReference>
<evidence type="ECO:0000313" key="3">
    <source>
        <dbReference type="EMBL" id="KAK8926602.1"/>
    </source>
</evidence>
<feature type="region of interest" description="Disordered" evidence="2">
    <location>
        <begin position="55"/>
        <end position="76"/>
    </location>
</feature>
<dbReference type="InterPro" id="IPR017850">
    <property type="entry name" value="Alkaline_phosphatase_core_sf"/>
</dbReference>
<protein>
    <submittedName>
        <fullName evidence="3">Uncharacterized protein</fullName>
    </submittedName>
</protein>
<feature type="compositionally biased region" description="Basic and acidic residues" evidence="2">
    <location>
        <begin position="60"/>
        <end position="69"/>
    </location>
</feature>
<dbReference type="GO" id="GO:0016788">
    <property type="term" value="F:hydrolase activity, acting on ester bonds"/>
    <property type="evidence" value="ECO:0007669"/>
    <property type="project" value="InterPro"/>
</dbReference>
<evidence type="ECO:0000256" key="2">
    <source>
        <dbReference type="SAM" id="MobiDB-lite"/>
    </source>
</evidence>
<evidence type="ECO:0000313" key="4">
    <source>
        <dbReference type="Proteomes" id="UP001418222"/>
    </source>
</evidence>
<comment type="caution">
    <text evidence="3">The sequence shown here is derived from an EMBL/GenBank/DDBJ whole genome shotgun (WGS) entry which is preliminary data.</text>
</comment>
<sequence>MKKAYTSEAVMNGFFPKLWVSVYRELVAEFTVCDRWFASVPMSTKLIWLFVNSATSSPAKKRESSSPECRRRRVLY</sequence>
<keyword evidence="4" id="KW-1185">Reference proteome</keyword>
<dbReference type="AlphaFoldDB" id="A0AAP0B457"/>